<proteinExistence type="predicted"/>
<evidence type="ECO:0000259" key="6">
    <source>
        <dbReference type="Pfam" id="PF12698"/>
    </source>
</evidence>
<dbReference type="InterPro" id="IPR017500">
    <property type="entry name" value="Phage_infect_YhgE_N"/>
</dbReference>
<evidence type="ECO:0000313" key="7">
    <source>
        <dbReference type="EMBL" id="MDK4307728.1"/>
    </source>
</evidence>
<dbReference type="Gene3D" id="3.40.1710.10">
    <property type="entry name" value="abc type-2 transporter like domain"/>
    <property type="match status" value="1"/>
</dbReference>
<dbReference type="PANTHER" id="PTHR43077:SF10">
    <property type="entry name" value="TRANSPORT PERMEASE PROTEIN"/>
    <property type="match status" value="1"/>
</dbReference>
<keyword evidence="2 5" id="KW-0812">Transmembrane</keyword>
<feature type="transmembrane region" description="Helical" evidence="5">
    <location>
        <begin position="596"/>
        <end position="617"/>
    </location>
</feature>
<gene>
    <name evidence="7" type="ORF">QPX42_09280</name>
</gene>
<dbReference type="RefSeq" id="WP_284589227.1">
    <property type="nucleotide sequence ID" value="NZ_JASNUC010000014.1"/>
</dbReference>
<dbReference type="InterPro" id="IPR017501">
    <property type="entry name" value="Phage_infect_YhgE_C"/>
</dbReference>
<dbReference type="NCBIfam" id="TIGR03062">
    <property type="entry name" value="pip_yhgE_Cterm"/>
    <property type="match status" value="1"/>
</dbReference>
<dbReference type="GO" id="GO:0140359">
    <property type="term" value="F:ABC-type transporter activity"/>
    <property type="evidence" value="ECO:0007669"/>
    <property type="project" value="InterPro"/>
</dbReference>
<evidence type="ECO:0000256" key="2">
    <source>
        <dbReference type="ARBA" id="ARBA00022692"/>
    </source>
</evidence>
<feature type="domain" description="ABC-2 type transporter transmembrane" evidence="6">
    <location>
        <begin position="24"/>
        <end position="165"/>
    </location>
</feature>
<dbReference type="EMBL" id="JASNVH010000015">
    <property type="protein sequence ID" value="MDK4307728.1"/>
    <property type="molecule type" value="Genomic_DNA"/>
</dbReference>
<keyword evidence="4 5" id="KW-0472">Membrane</keyword>
<dbReference type="Proteomes" id="UP001224412">
    <property type="component" value="Unassembled WGS sequence"/>
</dbReference>
<dbReference type="Pfam" id="PF12698">
    <property type="entry name" value="ABC2_membrane_3"/>
    <property type="match status" value="2"/>
</dbReference>
<evidence type="ECO:0000256" key="5">
    <source>
        <dbReference type="SAM" id="Phobius"/>
    </source>
</evidence>
<feature type="domain" description="ABC-2 type transporter transmembrane" evidence="6">
    <location>
        <begin position="493"/>
        <end position="702"/>
    </location>
</feature>
<dbReference type="GO" id="GO:0016020">
    <property type="term" value="C:membrane"/>
    <property type="evidence" value="ECO:0007669"/>
    <property type="project" value="UniProtKB-SubCell"/>
</dbReference>
<reference evidence="7" key="1">
    <citation type="submission" date="2023-05" db="EMBL/GenBank/DDBJ databases">
        <title>Metabolic capabilities are highly conserved among human nasal-associated Corynebacterium species in pangenomic analyses.</title>
        <authorList>
            <person name="Tran T.H."/>
            <person name="Roberts A.Q."/>
            <person name="Escapa I.F."/>
            <person name="Gao W."/>
            <person name="Conlan S."/>
            <person name="Kong H."/>
            <person name="Segre J.A."/>
            <person name="Kelly M.S."/>
            <person name="Lemon K.P."/>
        </authorList>
    </citation>
    <scope>NUCLEOTIDE SEQUENCE</scope>
    <source>
        <strain evidence="7">KPL2773</strain>
    </source>
</reference>
<name>A0AAP4BQT7_9CORY</name>
<accession>A0AAP4BQT7</accession>
<feature type="transmembrane region" description="Helical" evidence="5">
    <location>
        <begin position="568"/>
        <end position="590"/>
    </location>
</feature>
<dbReference type="InterPro" id="IPR051328">
    <property type="entry name" value="T7SS_ABC-Transporter"/>
</dbReference>
<evidence type="ECO:0000313" key="8">
    <source>
        <dbReference type="Proteomes" id="UP001224412"/>
    </source>
</evidence>
<evidence type="ECO:0000256" key="4">
    <source>
        <dbReference type="ARBA" id="ARBA00023136"/>
    </source>
</evidence>
<feature type="transmembrane region" description="Helical" evidence="5">
    <location>
        <begin position="681"/>
        <end position="702"/>
    </location>
</feature>
<organism evidence="7 8">
    <name type="scientific">Corynebacterium pseudodiphtheriticum</name>
    <dbReference type="NCBI Taxonomy" id="37637"/>
    <lineage>
        <taxon>Bacteria</taxon>
        <taxon>Bacillati</taxon>
        <taxon>Actinomycetota</taxon>
        <taxon>Actinomycetes</taxon>
        <taxon>Mycobacteriales</taxon>
        <taxon>Corynebacteriaceae</taxon>
        <taxon>Corynebacterium</taxon>
    </lineage>
</organism>
<comment type="subcellular location">
    <subcellularLocation>
        <location evidence="1">Membrane</location>
        <topology evidence="1">Multi-pass membrane protein</topology>
    </subcellularLocation>
</comment>
<comment type="caution">
    <text evidence="7">The sequence shown here is derived from an EMBL/GenBank/DDBJ whole genome shotgun (WGS) entry which is preliminary data.</text>
</comment>
<evidence type="ECO:0000256" key="3">
    <source>
        <dbReference type="ARBA" id="ARBA00022989"/>
    </source>
</evidence>
<dbReference type="PANTHER" id="PTHR43077">
    <property type="entry name" value="TRANSPORT PERMEASE YVFS-RELATED"/>
    <property type="match status" value="1"/>
</dbReference>
<feature type="transmembrane region" description="Helical" evidence="5">
    <location>
        <begin position="529"/>
        <end position="547"/>
    </location>
</feature>
<evidence type="ECO:0000256" key="1">
    <source>
        <dbReference type="ARBA" id="ARBA00004141"/>
    </source>
</evidence>
<sequence>MSISWKVFREDLARLWRTRKVWVILVGLMITPALYSWVNIAAFWDPYENTGNIKVAVVNEDEGASSDLTGDLDVGAELVKQLKDNDRLGWQFINRDEANHAVHTGDVFASITVPKTFSQDFVSLFQGTYSQPTLEYAVNEKLNAIAPKITDQGASTIDSTISAAFNEQVAQSVAAELRKSGHDLDFRIGDTASRASDSFIRTAETVAQSRNRLAAVQSSLDNSRPAIAEAREALVAVERTIDDAQIALGQVESITNEVQRQLTTFADEATAAYVQGTTALADGAASAHASVNSVSGQLTGALNRVGAATDGASGIVDQAEQAIDRLGGLARLPALPPQISGQIQQTVDDLHARNSQNRAVLGELSVLHDSAQNTLNSLNDTAAALDRATDAVRADSVGLRDSINNTVPQLNSAISRVSATAANLSATLGAQKSLLGETDGLLDGVGTQLGRAKDVIGNFREDLDGIENGLNTARTDILALANLAQDNPALRSVNALNADEISSFLASPAEMESHAVFPVSHYGSGMSSLFINLTLWIGAFMLMIIFRTEVDSRGREGLTVQRAYQARYLLMGVFGIMQALIVSIGNLVIGVEHVSAIGYVLTATILSLCYLAIIYGLVSAFGHIGRIIAVVYAFVQIPGASGLYPIEMTPDFFRAIHPFLPFTYGIGAMRETVGGFYGNHYWSNLATIIAMAAVAFLVGMLARRGLSHVNILVNDQLEKGGLVINEKVHLTGSPYRITDVVAALRDREGYQESLDSKWRSARRNYSQWMGITIGVGALLVLILGIVSRFNPDEKAVFFGLACLVVMIAVVIICALEYIKQSVARDNSLADLSDDELQEQLAKQGEKS</sequence>
<dbReference type="InterPro" id="IPR013525">
    <property type="entry name" value="ABC2_TM"/>
</dbReference>
<dbReference type="AlphaFoldDB" id="A0AAP4BQT7"/>
<feature type="transmembrane region" description="Helical" evidence="5">
    <location>
        <begin position="624"/>
        <end position="644"/>
    </location>
</feature>
<dbReference type="NCBIfam" id="TIGR03061">
    <property type="entry name" value="pip_yhgE_Nterm"/>
    <property type="match status" value="1"/>
</dbReference>
<feature type="transmembrane region" description="Helical" evidence="5">
    <location>
        <begin position="795"/>
        <end position="818"/>
    </location>
</feature>
<feature type="transmembrane region" description="Helical" evidence="5">
    <location>
        <begin position="768"/>
        <end position="789"/>
    </location>
</feature>
<feature type="transmembrane region" description="Helical" evidence="5">
    <location>
        <begin position="21"/>
        <end position="44"/>
    </location>
</feature>
<keyword evidence="3 5" id="KW-1133">Transmembrane helix</keyword>
<protein>
    <submittedName>
        <fullName evidence="7">YhgE/Pip domain-containing protein</fullName>
    </submittedName>
</protein>